<evidence type="ECO:0000256" key="6">
    <source>
        <dbReference type="ARBA" id="ARBA00023242"/>
    </source>
</evidence>
<feature type="domain" description="BHLH" evidence="8">
    <location>
        <begin position="24"/>
        <end position="78"/>
    </location>
</feature>
<dbReference type="AlphaFoldDB" id="A0AAV7HS80"/>
<dbReference type="GO" id="GO:0003677">
    <property type="term" value="F:DNA binding"/>
    <property type="evidence" value="ECO:0007669"/>
    <property type="project" value="UniProtKB-KW"/>
</dbReference>
<dbReference type="SUPFAM" id="SSF47459">
    <property type="entry name" value="HLH, helix-loop-helix DNA-binding domain"/>
    <property type="match status" value="1"/>
</dbReference>
<evidence type="ECO:0000256" key="5">
    <source>
        <dbReference type="ARBA" id="ARBA00023163"/>
    </source>
</evidence>
<evidence type="ECO:0000256" key="2">
    <source>
        <dbReference type="ARBA" id="ARBA00023015"/>
    </source>
</evidence>
<evidence type="ECO:0000259" key="8">
    <source>
        <dbReference type="PROSITE" id="PS50888"/>
    </source>
</evidence>
<organism evidence="9 10">
    <name type="scientific">Cotesia glomerata</name>
    <name type="common">Lepidopteran parasitic wasp</name>
    <name type="synonym">Apanteles glomeratus</name>
    <dbReference type="NCBI Taxonomy" id="32391"/>
    <lineage>
        <taxon>Eukaryota</taxon>
        <taxon>Metazoa</taxon>
        <taxon>Ecdysozoa</taxon>
        <taxon>Arthropoda</taxon>
        <taxon>Hexapoda</taxon>
        <taxon>Insecta</taxon>
        <taxon>Pterygota</taxon>
        <taxon>Neoptera</taxon>
        <taxon>Endopterygota</taxon>
        <taxon>Hymenoptera</taxon>
        <taxon>Apocrita</taxon>
        <taxon>Ichneumonoidea</taxon>
        <taxon>Braconidae</taxon>
        <taxon>Microgastrinae</taxon>
        <taxon>Cotesia</taxon>
    </lineage>
</organism>
<accession>A0AAV7HS80</accession>
<proteinExistence type="inferred from homology"/>
<evidence type="ECO:0000313" key="10">
    <source>
        <dbReference type="Proteomes" id="UP000826195"/>
    </source>
</evidence>
<dbReference type="Pfam" id="PF00010">
    <property type="entry name" value="HLH"/>
    <property type="match status" value="1"/>
</dbReference>
<keyword evidence="6" id="KW-0539">Nucleus</keyword>
<evidence type="ECO:0000256" key="4">
    <source>
        <dbReference type="ARBA" id="ARBA00023159"/>
    </source>
</evidence>
<feature type="coiled-coil region" evidence="7">
    <location>
        <begin position="82"/>
        <end position="116"/>
    </location>
</feature>
<dbReference type="GO" id="GO:0003700">
    <property type="term" value="F:DNA-binding transcription factor activity"/>
    <property type="evidence" value="ECO:0007669"/>
    <property type="project" value="TreeGrafter"/>
</dbReference>
<dbReference type="GO" id="GO:0046983">
    <property type="term" value="F:protein dimerization activity"/>
    <property type="evidence" value="ECO:0007669"/>
    <property type="project" value="InterPro"/>
</dbReference>
<name>A0AAV7HS80_COTGL</name>
<keyword evidence="10" id="KW-1185">Reference proteome</keyword>
<dbReference type="PANTHER" id="PTHR10328:SF3">
    <property type="entry name" value="PROTEIN MAX"/>
    <property type="match status" value="1"/>
</dbReference>
<sequence>MMRAKNQPLNPVRNTNIRNIRRAQKRAHHNELERKRRKEIKFYFERLKNTVNRIDPAKELATSRRKILTKSANYIMKKEGNLHLIKNEILAIKNQNRLLEAQVKSLEMKNIALTEDERRILDELDQDSSKSSELIESDDE</sequence>
<dbReference type="InterPro" id="IPR036638">
    <property type="entry name" value="HLH_DNA-bd_sf"/>
</dbReference>
<evidence type="ECO:0000256" key="3">
    <source>
        <dbReference type="ARBA" id="ARBA00023125"/>
    </source>
</evidence>
<comment type="similarity">
    <text evidence="1">Belongs to the MAX family.</text>
</comment>
<evidence type="ECO:0000313" key="9">
    <source>
        <dbReference type="EMBL" id="KAH0534261.1"/>
    </source>
</evidence>
<dbReference type="Gene3D" id="4.10.280.10">
    <property type="entry name" value="Helix-loop-helix DNA-binding domain"/>
    <property type="match status" value="1"/>
</dbReference>
<keyword evidence="7" id="KW-0175">Coiled coil</keyword>
<keyword evidence="2" id="KW-0805">Transcription regulation</keyword>
<dbReference type="GO" id="GO:0090575">
    <property type="term" value="C:RNA polymerase II transcription regulator complex"/>
    <property type="evidence" value="ECO:0007669"/>
    <property type="project" value="TreeGrafter"/>
</dbReference>
<reference evidence="9 10" key="1">
    <citation type="journal article" date="2021" name="J. Hered.">
        <title>A chromosome-level genome assembly of the parasitoid wasp, Cotesia glomerata (Hymenoptera: Braconidae).</title>
        <authorList>
            <person name="Pinto B.J."/>
            <person name="Weis J.J."/>
            <person name="Gamble T."/>
            <person name="Ode P.J."/>
            <person name="Paul R."/>
            <person name="Zaspel J.M."/>
        </authorList>
    </citation>
    <scope>NUCLEOTIDE SEQUENCE [LARGE SCALE GENOMIC DNA]</scope>
    <source>
        <strain evidence="9">CgM1</strain>
    </source>
</reference>
<dbReference type="Proteomes" id="UP000826195">
    <property type="component" value="Unassembled WGS sequence"/>
</dbReference>
<keyword evidence="3" id="KW-0238">DNA-binding</keyword>
<dbReference type="GO" id="GO:0045944">
    <property type="term" value="P:positive regulation of transcription by RNA polymerase II"/>
    <property type="evidence" value="ECO:0007669"/>
    <property type="project" value="TreeGrafter"/>
</dbReference>
<keyword evidence="5" id="KW-0804">Transcription</keyword>
<keyword evidence="4" id="KW-0010">Activator</keyword>
<dbReference type="EMBL" id="JAHXZJ010002982">
    <property type="protein sequence ID" value="KAH0534261.1"/>
    <property type="molecule type" value="Genomic_DNA"/>
</dbReference>
<dbReference type="PANTHER" id="PTHR10328">
    <property type="entry name" value="PROTEIN MAX MYC-ASSOCIATED FACTOR X"/>
    <property type="match status" value="1"/>
</dbReference>
<evidence type="ECO:0000256" key="1">
    <source>
        <dbReference type="ARBA" id="ARBA00007628"/>
    </source>
</evidence>
<protein>
    <recommendedName>
        <fullName evidence="8">BHLH domain-containing protein</fullName>
    </recommendedName>
</protein>
<comment type="caution">
    <text evidence="9">The sequence shown here is derived from an EMBL/GenBank/DDBJ whole genome shotgun (WGS) entry which is preliminary data.</text>
</comment>
<evidence type="ECO:0000256" key="7">
    <source>
        <dbReference type="SAM" id="Coils"/>
    </source>
</evidence>
<gene>
    <name evidence="9" type="ORF">KQX54_002243</name>
</gene>
<dbReference type="PROSITE" id="PS50888">
    <property type="entry name" value="BHLH"/>
    <property type="match status" value="1"/>
</dbReference>
<dbReference type="InterPro" id="IPR011598">
    <property type="entry name" value="bHLH_dom"/>
</dbReference>